<accession>A0A6J5UDN9</accession>
<evidence type="ECO:0000259" key="4">
    <source>
        <dbReference type="PROSITE" id="PS50927"/>
    </source>
</evidence>
<evidence type="ECO:0000313" key="5">
    <source>
        <dbReference type="EMBL" id="CAB4274303.1"/>
    </source>
</evidence>
<evidence type="ECO:0000256" key="3">
    <source>
        <dbReference type="ARBA" id="ARBA00023180"/>
    </source>
</evidence>
<dbReference type="PANTHER" id="PTHR32444">
    <property type="entry name" value="BULB-TYPE LECTIN DOMAIN-CONTAINING PROTEIN"/>
    <property type="match status" value="1"/>
</dbReference>
<keyword evidence="3" id="KW-0325">Glycoprotein</keyword>
<dbReference type="PROSITE" id="PS50927">
    <property type="entry name" value="BULB_LECTIN"/>
    <property type="match status" value="1"/>
</dbReference>
<dbReference type="InterPro" id="IPR036426">
    <property type="entry name" value="Bulb-type_lectin_dom_sf"/>
</dbReference>
<protein>
    <recommendedName>
        <fullName evidence="4">Bulb-type lectin domain-containing protein</fullName>
    </recommendedName>
</protein>
<dbReference type="EMBL" id="CAEKDK010000003">
    <property type="protein sequence ID" value="CAB4274303.1"/>
    <property type="molecule type" value="Genomic_DNA"/>
</dbReference>
<keyword evidence="2" id="KW-1015">Disulfide bond</keyword>
<reference evidence="5 6" key="1">
    <citation type="submission" date="2020-05" db="EMBL/GenBank/DDBJ databases">
        <authorList>
            <person name="Campoy J."/>
            <person name="Schneeberger K."/>
            <person name="Spophaly S."/>
        </authorList>
    </citation>
    <scope>NUCLEOTIDE SEQUENCE [LARGE SCALE GENOMIC DNA]</scope>
    <source>
        <strain evidence="5">PruArmRojPasFocal</strain>
    </source>
</reference>
<dbReference type="CDD" id="cd00028">
    <property type="entry name" value="B_lectin"/>
    <property type="match status" value="1"/>
</dbReference>
<keyword evidence="1" id="KW-0732">Signal</keyword>
<organism evidence="5 6">
    <name type="scientific">Prunus armeniaca</name>
    <name type="common">Apricot</name>
    <name type="synonym">Armeniaca vulgaris</name>
    <dbReference type="NCBI Taxonomy" id="36596"/>
    <lineage>
        <taxon>Eukaryota</taxon>
        <taxon>Viridiplantae</taxon>
        <taxon>Streptophyta</taxon>
        <taxon>Embryophyta</taxon>
        <taxon>Tracheophyta</taxon>
        <taxon>Spermatophyta</taxon>
        <taxon>Magnoliopsida</taxon>
        <taxon>eudicotyledons</taxon>
        <taxon>Gunneridae</taxon>
        <taxon>Pentapetalae</taxon>
        <taxon>rosids</taxon>
        <taxon>fabids</taxon>
        <taxon>Rosales</taxon>
        <taxon>Rosaceae</taxon>
        <taxon>Amygdaloideae</taxon>
        <taxon>Amygdaleae</taxon>
        <taxon>Prunus</taxon>
    </lineage>
</organism>
<sequence length="206" mass="22457">MKVPEKPITANQTLTSSSGSFALGFFSPPNSTRYFLGIWYNTIPKTESIVWVANRASPLDSPGVFALSADGNLVVLDGITRKLVIRSSNASVPASAMNATSAELLDSGNLQLRHGEDTLWQSFDHPSDTLLPGMRLCVNKRTGYQMRLTSWAALEDPQPGKFTLGFDPKVAPGQVFIWKENATYWRSIICIGKKTQTTFGNLGGLS</sequence>
<dbReference type="Pfam" id="PF01453">
    <property type="entry name" value="B_lectin"/>
    <property type="match status" value="1"/>
</dbReference>
<dbReference type="SMART" id="SM00108">
    <property type="entry name" value="B_lectin"/>
    <property type="match status" value="1"/>
</dbReference>
<name>A0A6J5UDN9_PRUAR</name>
<dbReference type="AlphaFoldDB" id="A0A6J5UDN9"/>
<evidence type="ECO:0000256" key="2">
    <source>
        <dbReference type="ARBA" id="ARBA00023157"/>
    </source>
</evidence>
<dbReference type="Proteomes" id="UP000507222">
    <property type="component" value="Unassembled WGS sequence"/>
</dbReference>
<evidence type="ECO:0000256" key="1">
    <source>
        <dbReference type="ARBA" id="ARBA00022729"/>
    </source>
</evidence>
<evidence type="ECO:0000313" key="6">
    <source>
        <dbReference type="Proteomes" id="UP000507222"/>
    </source>
</evidence>
<dbReference type="InterPro" id="IPR001480">
    <property type="entry name" value="Bulb-type_lectin_dom"/>
</dbReference>
<dbReference type="Gene3D" id="2.90.10.10">
    <property type="entry name" value="Bulb-type lectin domain"/>
    <property type="match status" value="1"/>
</dbReference>
<feature type="domain" description="Bulb-type lectin" evidence="4">
    <location>
        <begin position="1"/>
        <end position="125"/>
    </location>
</feature>
<dbReference type="SUPFAM" id="SSF51110">
    <property type="entry name" value="alpha-D-mannose-specific plant lectins"/>
    <property type="match status" value="1"/>
</dbReference>
<dbReference type="PANTHER" id="PTHR32444:SF246">
    <property type="entry name" value="S-LOCUS-SPECIFIC GLYCOPROTEIN S13-LIKE"/>
    <property type="match status" value="1"/>
</dbReference>
<proteinExistence type="predicted"/>
<gene>
    <name evidence="5" type="ORF">CURHAP_LOCUS22753</name>
</gene>